<sequence>MTAAAPKKLSKSACKKKAQEAVEAKAAVDEAIAKLAGTTSKLKQIDAIKAKKESGDVLNDDQLHKLETEQGLRDKVAQLSA</sequence>
<organism evidence="1 2">
    <name type="scientific">Hyaloperonospora brassicae</name>
    <name type="common">Brassica downy mildew</name>
    <name type="synonym">Peronospora brassicae</name>
    <dbReference type="NCBI Taxonomy" id="162125"/>
    <lineage>
        <taxon>Eukaryota</taxon>
        <taxon>Sar</taxon>
        <taxon>Stramenopiles</taxon>
        <taxon>Oomycota</taxon>
        <taxon>Peronosporomycetes</taxon>
        <taxon>Peronosporales</taxon>
        <taxon>Peronosporaceae</taxon>
        <taxon>Hyaloperonospora</taxon>
    </lineage>
</organism>
<accession>A0AAV0TV93</accession>
<dbReference type="AlphaFoldDB" id="A0AAV0TV93"/>
<dbReference type="EMBL" id="CANTFL010000774">
    <property type="protein sequence ID" value="CAI5727658.1"/>
    <property type="molecule type" value="Genomic_DNA"/>
</dbReference>
<evidence type="ECO:0000313" key="2">
    <source>
        <dbReference type="Proteomes" id="UP001162031"/>
    </source>
</evidence>
<proteinExistence type="predicted"/>
<gene>
    <name evidence="1" type="ORF">HBR001_LOCUS4141</name>
</gene>
<reference evidence="1" key="1">
    <citation type="submission" date="2022-12" db="EMBL/GenBank/DDBJ databases">
        <authorList>
            <person name="Webb A."/>
        </authorList>
    </citation>
    <scope>NUCLEOTIDE SEQUENCE</scope>
    <source>
        <strain evidence="1">Hp1</strain>
    </source>
</reference>
<protein>
    <submittedName>
        <fullName evidence="1">Uncharacterized protein</fullName>
    </submittedName>
</protein>
<name>A0AAV0TV93_HYABA</name>
<comment type="caution">
    <text evidence="1">The sequence shown here is derived from an EMBL/GenBank/DDBJ whole genome shotgun (WGS) entry which is preliminary data.</text>
</comment>
<evidence type="ECO:0000313" key="1">
    <source>
        <dbReference type="EMBL" id="CAI5727658.1"/>
    </source>
</evidence>
<dbReference type="Proteomes" id="UP001162031">
    <property type="component" value="Unassembled WGS sequence"/>
</dbReference>
<keyword evidence="2" id="KW-1185">Reference proteome</keyword>